<name>A0A183UMX1_TOXCA</name>
<keyword evidence="2" id="KW-0472">Membrane</keyword>
<accession>A0A183UMX1</accession>
<dbReference type="Proteomes" id="UP000050794">
    <property type="component" value="Unassembled WGS sequence"/>
</dbReference>
<organism evidence="4 5">
    <name type="scientific">Toxocara canis</name>
    <name type="common">Canine roundworm</name>
    <dbReference type="NCBI Taxonomy" id="6265"/>
    <lineage>
        <taxon>Eukaryota</taxon>
        <taxon>Metazoa</taxon>
        <taxon>Ecdysozoa</taxon>
        <taxon>Nematoda</taxon>
        <taxon>Chromadorea</taxon>
        <taxon>Rhabditida</taxon>
        <taxon>Spirurina</taxon>
        <taxon>Ascaridomorpha</taxon>
        <taxon>Ascaridoidea</taxon>
        <taxon>Toxocaridae</taxon>
        <taxon>Toxocara</taxon>
    </lineage>
</organism>
<feature type="region of interest" description="Disordered" evidence="1">
    <location>
        <begin position="1"/>
        <end position="30"/>
    </location>
</feature>
<keyword evidence="4" id="KW-1185">Reference proteome</keyword>
<evidence type="ECO:0000313" key="4">
    <source>
        <dbReference type="Proteomes" id="UP000050794"/>
    </source>
</evidence>
<dbReference type="AlphaFoldDB" id="A0A183UMX1"/>
<protein>
    <submittedName>
        <fullName evidence="5">LFG1 protein</fullName>
    </submittedName>
</protein>
<keyword evidence="2" id="KW-1133">Transmembrane helix</keyword>
<evidence type="ECO:0000313" key="3">
    <source>
        <dbReference type="EMBL" id="VDM41162.1"/>
    </source>
</evidence>
<keyword evidence="2" id="KW-0812">Transmembrane</keyword>
<dbReference type="EMBL" id="UYWY01020302">
    <property type="protein sequence ID" value="VDM41162.1"/>
    <property type="molecule type" value="Genomic_DNA"/>
</dbReference>
<reference evidence="3 4" key="2">
    <citation type="submission" date="2018-11" db="EMBL/GenBank/DDBJ databases">
        <authorList>
            <consortium name="Pathogen Informatics"/>
        </authorList>
    </citation>
    <scope>NUCLEOTIDE SEQUENCE [LARGE SCALE GENOMIC DNA]</scope>
</reference>
<evidence type="ECO:0000256" key="2">
    <source>
        <dbReference type="SAM" id="Phobius"/>
    </source>
</evidence>
<evidence type="ECO:0000313" key="5">
    <source>
        <dbReference type="WBParaSite" id="TCNE_0000984101-mRNA-1"/>
    </source>
</evidence>
<proteinExistence type="predicted"/>
<feature type="transmembrane region" description="Helical" evidence="2">
    <location>
        <begin position="63"/>
        <end position="87"/>
    </location>
</feature>
<evidence type="ECO:0000256" key="1">
    <source>
        <dbReference type="SAM" id="MobiDB-lite"/>
    </source>
</evidence>
<reference evidence="5" key="1">
    <citation type="submission" date="2016-06" db="UniProtKB">
        <authorList>
            <consortium name="WormBaseParasite"/>
        </authorList>
    </citation>
    <scope>IDENTIFICATION</scope>
</reference>
<sequence length="95" mass="10594">MEETNNASANPSASSRDAPQIPANPAVPTRSFETVGSTEMYAERNLSCLDWIRMFYDRQCTSVLCVYFTGVAVLLAITAAIIAFVGFQRDWNYFI</sequence>
<gene>
    <name evidence="3" type="ORF">TCNE_LOCUS9841</name>
</gene>
<feature type="compositionally biased region" description="Low complexity" evidence="1">
    <location>
        <begin position="1"/>
        <end position="15"/>
    </location>
</feature>
<dbReference type="WBParaSite" id="TCNE_0000984101-mRNA-1">
    <property type="protein sequence ID" value="TCNE_0000984101-mRNA-1"/>
    <property type="gene ID" value="TCNE_0000984101"/>
</dbReference>